<reference evidence="1 2" key="1">
    <citation type="submission" date="2019-11" db="EMBL/GenBank/DDBJ databases">
        <title>Pseudomonas flavidum sp. nov., isolated from Baiyang Lake.</title>
        <authorList>
            <person name="Zhao Y."/>
        </authorList>
    </citation>
    <scope>NUCLEOTIDE SEQUENCE [LARGE SCALE GENOMIC DNA]</scope>
    <source>
        <strain evidence="2">R-22-3 w-18</strain>
    </source>
</reference>
<accession>A0A6I4KNZ8</accession>
<sequence>MPGAMLYVHNHTDRPISGYAVNEAWGGNAFAYGGGKVTCCSRIEGDVLTVEWIKGRTGEQVRQGVQKETVTLEVPNPPRTRQDKYLHVHFFPGDQVRLFWSPNMDSRYENLKETPDGKEQTP</sequence>
<evidence type="ECO:0000313" key="2">
    <source>
        <dbReference type="Proteomes" id="UP000429555"/>
    </source>
</evidence>
<keyword evidence="2" id="KW-1185">Reference proteome</keyword>
<dbReference type="Proteomes" id="UP000429555">
    <property type="component" value="Unassembled WGS sequence"/>
</dbReference>
<dbReference type="AlphaFoldDB" id="A0A6I4KNZ8"/>
<dbReference type="EMBL" id="WKJZ01000001">
    <property type="protein sequence ID" value="MVW74369.1"/>
    <property type="molecule type" value="Genomic_DNA"/>
</dbReference>
<organism evidence="1 2">
    <name type="scientific">Pseudomonas xionganensis</name>
    <dbReference type="NCBI Taxonomy" id="2654845"/>
    <lineage>
        <taxon>Bacteria</taxon>
        <taxon>Pseudomonadati</taxon>
        <taxon>Pseudomonadota</taxon>
        <taxon>Gammaproteobacteria</taxon>
        <taxon>Pseudomonadales</taxon>
        <taxon>Pseudomonadaceae</taxon>
        <taxon>Pseudomonas</taxon>
    </lineage>
</organism>
<name>A0A6I4KNZ8_9PSED</name>
<dbReference type="Pfam" id="PF11745">
    <property type="entry name" value="DUF3304"/>
    <property type="match status" value="1"/>
</dbReference>
<proteinExistence type="predicted"/>
<evidence type="ECO:0000313" key="1">
    <source>
        <dbReference type="EMBL" id="MVW74369.1"/>
    </source>
</evidence>
<gene>
    <name evidence="1" type="ORF">GJV18_03465</name>
</gene>
<comment type="caution">
    <text evidence="1">The sequence shown here is derived from an EMBL/GenBank/DDBJ whole genome shotgun (WGS) entry which is preliminary data.</text>
</comment>
<dbReference type="InterPro" id="IPR021733">
    <property type="entry name" value="DUF3304"/>
</dbReference>
<protein>
    <submittedName>
        <fullName evidence="1">DUF3304 domain-containing protein</fullName>
    </submittedName>
</protein>